<keyword evidence="3" id="KW-0347">Helicase</keyword>
<gene>
    <name evidence="7" type="ORF">PPENT_87.1.T0660097</name>
</gene>
<evidence type="ECO:0000313" key="7">
    <source>
        <dbReference type="EMBL" id="CAD8176971.1"/>
    </source>
</evidence>
<dbReference type="OrthoDB" id="306218at2759"/>
<dbReference type="Pfam" id="PF13086">
    <property type="entry name" value="AAA_11"/>
    <property type="match status" value="1"/>
</dbReference>
<reference evidence="7" key="1">
    <citation type="submission" date="2021-01" db="EMBL/GenBank/DDBJ databases">
        <authorList>
            <consortium name="Genoscope - CEA"/>
            <person name="William W."/>
        </authorList>
    </citation>
    <scope>NUCLEOTIDE SEQUENCE</scope>
</reference>
<evidence type="ECO:0000259" key="6">
    <source>
        <dbReference type="Pfam" id="PF13087"/>
    </source>
</evidence>
<dbReference type="GO" id="GO:0005694">
    <property type="term" value="C:chromosome"/>
    <property type="evidence" value="ECO:0007669"/>
    <property type="project" value="UniProtKB-ARBA"/>
</dbReference>
<dbReference type="GO" id="GO:0004386">
    <property type="term" value="F:helicase activity"/>
    <property type="evidence" value="ECO:0007669"/>
    <property type="project" value="UniProtKB-KW"/>
</dbReference>
<dbReference type="Proteomes" id="UP000689195">
    <property type="component" value="Unassembled WGS sequence"/>
</dbReference>
<dbReference type="Pfam" id="PF13087">
    <property type="entry name" value="AAA_12"/>
    <property type="match status" value="1"/>
</dbReference>
<evidence type="ECO:0000313" key="8">
    <source>
        <dbReference type="Proteomes" id="UP000689195"/>
    </source>
</evidence>
<dbReference type="EMBL" id="CAJJDO010000066">
    <property type="protein sequence ID" value="CAD8176971.1"/>
    <property type="molecule type" value="Genomic_DNA"/>
</dbReference>
<comment type="caution">
    <text evidence="7">The sequence shown here is derived from an EMBL/GenBank/DDBJ whole genome shotgun (WGS) entry which is preliminary data.</text>
</comment>
<keyword evidence="4" id="KW-0067">ATP-binding</keyword>
<dbReference type="GO" id="GO:0016787">
    <property type="term" value="F:hydrolase activity"/>
    <property type="evidence" value="ECO:0007669"/>
    <property type="project" value="UniProtKB-KW"/>
</dbReference>
<proteinExistence type="predicted"/>
<keyword evidence="2" id="KW-0378">Hydrolase</keyword>
<organism evidence="7 8">
    <name type="scientific">Paramecium pentaurelia</name>
    <dbReference type="NCBI Taxonomy" id="43138"/>
    <lineage>
        <taxon>Eukaryota</taxon>
        <taxon>Sar</taxon>
        <taxon>Alveolata</taxon>
        <taxon>Ciliophora</taxon>
        <taxon>Intramacronucleata</taxon>
        <taxon>Oligohymenophorea</taxon>
        <taxon>Peniculida</taxon>
        <taxon>Parameciidae</taxon>
        <taxon>Paramecium</taxon>
    </lineage>
</organism>
<keyword evidence="8" id="KW-1185">Reference proteome</keyword>
<dbReference type="PANTHER" id="PTHR10887">
    <property type="entry name" value="DNA2/NAM7 HELICASE FAMILY"/>
    <property type="match status" value="1"/>
</dbReference>
<evidence type="ECO:0000256" key="4">
    <source>
        <dbReference type="ARBA" id="ARBA00022840"/>
    </source>
</evidence>
<sequence>MINNYSQYQSPMCLISNLAFKKAKRGKGLKNLYGYRKFDSAHQYSKLFFPLLQNEYYRSIARDEKGFFERLLDKESYPLTLRISNFNNDNNAAIEVKIESEIDKQDPMIKQKELWKYRHYSDYLVFKESFSYIGAIYILDPDYPDHYRQYLISLAIFKNKDNEQHLILPNSITLYFPLGTLVNNSKIYFQPICALSAYRTETECLFQLDKCPYYQLILNPIEENNNVQTSKFAELVEQQEEFYTQKEEFTEHFNKEQILAIKKALNFHKRFTIIKGPPGTGKTQTIIGIISIMAEMLIYKENEKTGAILILAKSNSVVNDLVRKIQKNIQEQNSIIYCFKQKPDYLKVVRFGRPNLCDQDIEQHSLEIQSQNQFFQLFRQKIKEIEKQCITEKINQLMNKNKIDDHQEYLNLNKQQITLISLLNYIDDLNRYCKDSEILNAYGKFYQDLSKLLQTEKKQYEEIEQNYLQKCHIVVSTLNSCSKECLRKYFEEVNFRMCIIDEAPTALEPALLIPMVKYPKIEKIVLLGDLKQLSPIVVASESKNFGYNRSLFERLAAGLTESTTQLIYQYRQMDNLAEITSELFYDKIIKNGNENMQFPTWISQKVSKGQNRLFFSAPSQTESREETSRKNDLECQAIISLIKYLLEGLDLQQYKNQITVISGYAAQKKNLFQQLQNEIFQEQTDQKGRKKKIKLSDLIELDTVDSFQGKENEIIILSLVRSNEQAGFLTDKKRTNVALSRAKYCQYIFGTYETMKRSLKNWKKIFELLTQKEIINYKQQDLQNPNFFKTILKLE</sequence>
<keyword evidence="1" id="KW-0547">Nucleotide-binding</keyword>
<dbReference type="PANTHER" id="PTHR10887:SF495">
    <property type="entry name" value="HELICASE SENATAXIN ISOFORM X1-RELATED"/>
    <property type="match status" value="1"/>
</dbReference>
<evidence type="ECO:0000256" key="1">
    <source>
        <dbReference type="ARBA" id="ARBA00022741"/>
    </source>
</evidence>
<evidence type="ECO:0000256" key="3">
    <source>
        <dbReference type="ARBA" id="ARBA00022806"/>
    </source>
</evidence>
<accession>A0A8S1VJM5</accession>
<dbReference type="AlphaFoldDB" id="A0A8S1VJM5"/>
<protein>
    <submittedName>
        <fullName evidence="7">Uncharacterized protein</fullName>
    </submittedName>
</protein>
<dbReference type="InterPro" id="IPR041677">
    <property type="entry name" value="DNA2/NAM7_AAA_11"/>
</dbReference>
<dbReference type="InterPro" id="IPR041679">
    <property type="entry name" value="DNA2/NAM7-like_C"/>
</dbReference>
<evidence type="ECO:0000259" key="5">
    <source>
        <dbReference type="Pfam" id="PF13086"/>
    </source>
</evidence>
<feature type="domain" description="DNA2/NAM7 helicase helicase" evidence="5">
    <location>
        <begin position="252"/>
        <end position="538"/>
    </location>
</feature>
<dbReference type="GO" id="GO:0005524">
    <property type="term" value="F:ATP binding"/>
    <property type="evidence" value="ECO:0007669"/>
    <property type="project" value="UniProtKB-KW"/>
</dbReference>
<dbReference type="InterPro" id="IPR047187">
    <property type="entry name" value="SF1_C_Upf1"/>
</dbReference>
<feature type="domain" description="DNA2/NAM7 helicase-like C-terminal" evidence="6">
    <location>
        <begin position="547"/>
        <end position="751"/>
    </location>
</feature>
<evidence type="ECO:0000256" key="2">
    <source>
        <dbReference type="ARBA" id="ARBA00022801"/>
    </source>
</evidence>
<dbReference type="CDD" id="cd18808">
    <property type="entry name" value="SF1_C_Upf1"/>
    <property type="match status" value="1"/>
</dbReference>
<dbReference type="FunFam" id="3.40.50.300:FF:003992">
    <property type="entry name" value="Uncharacterized protein"/>
    <property type="match status" value="1"/>
</dbReference>
<name>A0A8S1VJM5_9CILI</name>
<dbReference type="InterPro" id="IPR045055">
    <property type="entry name" value="DNA2/NAM7-like"/>
</dbReference>
<dbReference type="FunFam" id="3.40.50.300:FF:000326">
    <property type="entry name" value="P-loop containing nucleoside triphosphate hydrolase"/>
    <property type="match status" value="1"/>
</dbReference>